<gene>
    <name evidence="11" type="ORF">HMPREF1090_01632</name>
</gene>
<dbReference type="HOGENOM" id="CLU_080676_1_0_9"/>
<evidence type="ECO:0000256" key="4">
    <source>
        <dbReference type="ARBA" id="ARBA00020837"/>
    </source>
</evidence>
<comment type="caution">
    <text evidence="11">The sequence shown here is derived from an EMBL/GenBank/DDBJ whole genome shotgun (WGS) entry which is preliminary data.</text>
</comment>
<comment type="similarity">
    <text evidence="2 10">Belongs to the PduL family.</text>
</comment>
<protein>
    <recommendedName>
        <fullName evidence="4 10">Phosphate propanoyltransferase</fullName>
        <ecNumber evidence="3 10">2.3.1.222</ecNumber>
    </recommendedName>
</protein>
<evidence type="ECO:0000313" key="12">
    <source>
        <dbReference type="Proteomes" id="UP000013085"/>
    </source>
</evidence>
<name>A0A0E2HD86_9FIRM</name>
<keyword evidence="6" id="KW-0479">Metal-binding</keyword>
<dbReference type="AlphaFoldDB" id="A0A0E2HD86"/>
<accession>A0A0E2HD86</accession>
<evidence type="ECO:0000256" key="8">
    <source>
        <dbReference type="ARBA" id="ARBA00023315"/>
    </source>
</evidence>
<dbReference type="PIRSF" id="PIRSF010130">
    <property type="entry name" value="PduL"/>
    <property type="match status" value="1"/>
</dbReference>
<dbReference type="GO" id="GO:0016747">
    <property type="term" value="F:acyltransferase activity, transferring groups other than amino-acyl groups"/>
    <property type="evidence" value="ECO:0007669"/>
    <property type="project" value="InterPro"/>
</dbReference>
<evidence type="ECO:0000313" key="11">
    <source>
        <dbReference type="EMBL" id="ENZ17682.1"/>
    </source>
</evidence>
<evidence type="ECO:0000256" key="10">
    <source>
        <dbReference type="PIRNR" id="PIRNR010130"/>
    </source>
</evidence>
<evidence type="ECO:0000256" key="6">
    <source>
        <dbReference type="ARBA" id="ARBA00022723"/>
    </source>
</evidence>
<dbReference type="PATRIC" id="fig|999408.3.peg.1759"/>
<keyword evidence="7" id="KW-0862">Zinc</keyword>
<comment type="catalytic activity">
    <reaction evidence="9 10">
        <text>propanoyl-CoA + phosphate = propanoyl phosphate + CoA</text>
        <dbReference type="Rhea" id="RHEA:28046"/>
        <dbReference type="ChEBI" id="CHEBI:43474"/>
        <dbReference type="ChEBI" id="CHEBI:57287"/>
        <dbReference type="ChEBI" id="CHEBI:57392"/>
        <dbReference type="ChEBI" id="CHEBI:58933"/>
        <dbReference type="EC" id="2.3.1.222"/>
    </reaction>
</comment>
<dbReference type="RefSeq" id="WP_002595488.1">
    <property type="nucleotide sequence ID" value="NZ_KB851018.1"/>
</dbReference>
<dbReference type="GO" id="GO:0046872">
    <property type="term" value="F:metal ion binding"/>
    <property type="evidence" value="ECO:0007669"/>
    <property type="project" value="UniProtKB-KW"/>
</dbReference>
<keyword evidence="5 10" id="KW-0808">Transferase</keyword>
<dbReference type="PANTHER" id="PTHR39453">
    <property type="entry name" value="PHOSPHATE PROPANOYLTRANSFERASE"/>
    <property type="match status" value="1"/>
</dbReference>
<evidence type="ECO:0000256" key="7">
    <source>
        <dbReference type="ARBA" id="ARBA00022833"/>
    </source>
</evidence>
<dbReference type="EC" id="2.3.1.222" evidence="3 10"/>
<proteinExistence type="inferred from homology"/>
<comment type="function">
    <text evidence="10">Involved in 1,2-propanediol (1,2-PD) degradation by catalyzing the conversion of propanoyl-CoA to propanoyl-phosphate.</text>
</comment>
<evidence type="ECO:0000256" key="2">
    <source>
        <dbReference type="ARBA" id="ARBA00007342"/>
    </source>
</evidence>
<reference evidence="11 12" key="1">
    <citation type="submission" date="2013-01" db="EMBL/GenBank/DDBJ databases">
        <title>The Genome Sequence of Clostridium clostridioforme 90A8.</title>
        <authorList>
            <consortium name="The Broad Institute Genome Sequencing Platform"/>
            <person name="Earl A."/>
            <person name="Ward D."/>
            <person name="Feldgarden M."/>
            <person name="Gevers D."/>
            <person name="Courvalin P."/>
            <person name="Lambert T."/>
            <person name="Walker B."/>
            <person name="Young S.K."/>
            <person name="Zeng Q."/>
            <person name="Gargeya S."/>
            <person name="Fitzgerald M."/>
            <person name="Haas B."/>
            <person name="Abouelleil A."/>
            <person name="Alvarado L."/>
            <person name="Arachchi H.M."/>
            <person name="Berlin A.M."/>
            <person name="Chapman S.B."/>
            <person name="Dewar J."/>
            <person name="Goldberg J."/>
            <person name="Griggs A."/>
            <person name="Gujja S."/>
            <person name="Hansen M."/>
            <person name="Howarth C."/>
            <person name="Imamovic A."/>
            <person name="Larimer J."/>
            <person name="McCowan C."/>
            <person name="Murphy C."/>
            <person name="Neiman D."/>
            <person name="Pearson M."/>
            <person name="Priest M."/>
            <person name="Roberts A."/>
            <person name="Saif S."/>
            <person name="Shea T."/>
            <person name="Sisk P."/>
            <person name="Sykes S."/>
            <person name="Wortman J."/>
            <person name="Nusbaum C."/>
            <person name="Birren B."/>
        </authorList>
    </citation>
    <scope>NUCLEOTIDE SEQUENCE [LARGE SCALE GENOMIC DNA]</scope>
    <source>
        <strain evidence="11 12">90A8</strain>
    </source>
</reference>
<comment type="cofactor">
    <cofactor evidence="1">
        <name>Zn(2+)</name>
        <dbReference type="ChEBI" id="CHEBI:29105"/>
    </cofactor>
</comment>
<evidence type="ECO:0000256" key="3">
    <source>
        <dbReference type="ARBA" id="ARBA00012206"/>
    </source>
</evidence>
<sequence>MERKDDENREIMIQAISSLVYEQWERLSRDPYLVPVGISARHVHLSREHVDQLFGQGYLLTPMKYLSQNGQFACLEQVAVQGPKGGFQKVRILGPERAKSQVEMSASDCRFLGIEPVVRTSGEIDNTPGIRLKGPSGEVSLKQGVMVADRHIHMTQADAAWFGVSDRDRVNVRVPGPKGGILSHVVIRVSTDSRLDFHIDTDDANAFQLKQGQWLPVRKEMFE</sequence>
<evidence type="ECO:0000256" key="9">
    <source>
        <dbReference type="ARBA" id="ARBA00047589"/>
    </source>
</evidence>
<dbReference type="NCBIfam" id="NF011652">
    <property type="entry name" value="PRK15070.1"/>
    <property type="match status" value="1"/>
</dbReference>
<comment type="pathway">
    <text evidence="10">Polyol metabolism; 1,2-propanediol degradation.</text>
</comment>
<evidence type="ECO:0000256" key="1">
    <source>
        <dbReference type="ARBA" id="ARBA00001947"/>
    </source>
</evidence>
<evidence type="ECO:0000256" key="5">
    <source>
        <dbReference type="ARBA" id="ARBA00022679"/>
    </source>
</evidence>
<dbReference type="UniPathway" id="UPA00621"/>
<dbReference type="InterPro" id="IPR008300">
    <property type="entry name" value="PTAC"/>
</dbReference>
<dbReference type="Pfam" id="PF06130">
    <property type="entry name" value="PTAC"/>
    <property type="match status" value="1"/>
</dbReference>
<organism evidence="11 12">
    <name type="scientific">[Clostridium] clostridioforme 90A8</name>
    <dbReference type="NCBI Taxonomy" id="999408"/>
    <lineage>
        <taxon>Bacteria</taxon>
        <taxon>Bacillati</taxon>
        <taxon>Bacillota</taxon>
        <taxon>Clostridia</taxon>
        <taxon>Lachnospirales</taxon>
        <taxon>Lachnospiraceae</taxon>
        <taxon>Enterocloster</taxon>
    </lineage>
</organism>
<keyword evidence="8 10" id="KW-0012">Acyltransferase</keyword>
<dbReference type="PANTHER" id="PTHR39453:SF1">
    <property type="entry name" value="PHOSPHATE PROPANOYLTRANSFERASE"/>
    <property type="match status" value="1"/>
</dbReference>
<dbReference type="GO" id="GO:0051144">
    <property type="term" value="P:1,2-propanediol catabolic process"/>
    <property type="evidence" value="ECO:0007669"/>
    <property type="project" value="UniProtKB-UniPathway"/>
</dbReference>
<dbReference type="EMBL" id="AGYR01000013">
    <property type="protein sequence ID" value="ENZ17682.1"/>
    <property type="molecule type" value="Genomic_DNA"/>
</dbReference>
<dbReference type="Proteomes" id="UP000013085">
    <property type="component" value="Unassembled WGS sequence"/>
</dbReference>